<reference evidence="1 2" key="1">
    <citation type="submission" date="2021-07" db="EMBL/GenBank/DDBJ databases">
        <title>Genome data of Colletotrichum spaethianum.</title>
        <authorList>
            <person name="Utami Y.D."/>
            <person name="Hiruma K."/>
        </authorList>
    </citation>
    <scope>NUCLEOTIDE SEQUENCE [LARGE SCALE GENOMIC DNA]</scope>
    <source>
        <strain evidence="1 2">MAFF 242679</strain>
    </source>
</reference>
<accession>A0AA37GT28</accession>
<dbReference type="AlphaFoldDB" id="A0AA37GT28"/>
<comment type="caution">
    <text evidence="1">The sequence shown here is derived from an EMBL/GenBank/DDBJ whole genome shotgun (WGS) entry which is preliminary data.</text>
</comment>
<evidence type="ECO:0000313" key="2">
    <source>
        <dbReference type="Proteomes" id="UP001055172"/>
    </source>
</evidence>
<gene>
    <name evidence="1" type="ORF">ColLi_08749</name>
</gene>
<proteinExistence type="predicted"/>
<organism evidence="1 2">
    <name type="scientific">Colletotrichum liriopes</name>
    <dbReference type="NCBI Taxonomy" id="708192"/>
    <lineage>
        <taxon>Eukaryota</taxon>
        <taxon>Fungi</taxon>
        <taxon>Dikarya</taxon>
        <taxon>Ascomycota</taxon>
        <taxon>Pezizomycotina</taxon>
        <taxon>Sordariomycetes</taxon>
        <taxon>Hypocreomycetidae</taxon>
        <taxon>Glomerellales</taxon>
        <taxon>Glomerellaceae</taxon>
        <taxon>Colletotrichum</taxon>
        <taxon>Colletotrichum spaethianum species complex</taxon>
    </lineage>
</organism>
<name>A0AA37GT28_9PEZI</name>
<dbReference type="Proteomes" id="UP001055172">
    <property type="component" value="Unassembled WGS sequence"/>
</dbReference>
<protein>
    <submittedName>
        <fullName evidence="1">Uncharacterized protein</fullName>
    </submittedName>
</protein>
<sequence length="92" mass="10877">MVNRRAHLAVWLVDTEKEHMGLVLHNIEVRPPILRQFEVSANKRFSWPTRIELEQAEELVYICVSSKFGKSRPGAQTYYRIVERHICKDLKN</sequence>
<dbReference type="EMBL" id="BPPX01000019">
    <property type="protein sequence ID" value="GJC85911.1"/>
    <property type="molecule type" value="Genomic_DNA"/>
</dbReference>
<keyword evidence="2" id="KW-1185">Reference proteome</keyword>
<evidence type="ECO:0000313" key="1">
    <source>
        <dbReference type="EMBL" id="GJC85911.1"/>
    </source>
</evidence>